<reference evidence="1 2" key="1">
    <citation type="submission" date="2017-04" db="EMBL/GenBank/DDBJ databases">
        <authorList>
            <person name="Afonso C.L."/>
            <person name="Miller P.J."/>
            <person name="Scott M.A."/>
            <person name="Spackman E."/>
            <person name="Goraichik I."/>
            <person name="Dimitrov K.M."/>
            <person name="Suarez D.L."/>
            <person name="Swayne D.E."/>
        </authorList>
    </citation>
    <scope>NUCLEOTIDE SEQUENCE [LARGE SCALE GENOMIC DNA]</scope>
    <source>
        <strain evidence="1 2">USBA 355</strain>
    </source>
</reference>
<keyword evidence="2" id="KW-1185">Reference proteome</keyword>
<dbReference type="STRING" id="560819.SAMN05428998_105274"/>
<organism evidence="1 2">
    <name type="scientific">Tistlia consotensis USBA 355</name>
    <dbReference type="NCBI Taxonomy" id="560819"/>
    <lineage>
        <taxon>Bacteria</taxon>
        <taxon>Pseudomonadati</taxon>
        <taxon>Pseudomonadota</taxon>
        <taxon>Alphaproteobacteria</taxon>
        <taxon>Rhodospirillales</taxon>
        <taxon>Rhodovibrionaceae</taxon>
        <taxon>Tistlia</taxon>
    </lineage>
</organism>
<name>A0A1Y6BKG9_9PROT</name>
<accession>A0A1Y6BKG9</accession>
<evidence type="ECO:0000313" key="1">
    <source>
        <dbReference type="EMBL" id="SMF14550.1"/>
    </source>
</evidence>
<dbReference type="Pfam" id="PF07310">
    <property type="entry name" value="PAS_5"/>
    <property type="match status" value="1"/>
</dbReference>
<dbReference type="PROSITE" id="PS50890">
    <property type="entry name" value="PUA"/>
    <property type="match status" value="1"/>
</dbReference>
<dbReference type="RefSeq" id="WP_085122357.1">
    <property type="nucleotide sequence ID" value="NZ_FWZX01000005.1"/>
</dbReference>
<dbReference type="InterPro" id="IPR009922">
    <property type="entry name" value="DUF1457"/>
</dbReference>
<dbReference type="AlphaFoldDB" id="A0A1Y6BKG9"/>
<dbReference type="Proteomes" id="UP000192917">
    <property type="component" value="Unassembled WGS sequence"/>
</dbReference>
<proteinExistence type="predicted"/>
<evidence type="ECO:0000313" key="2">
    <source>
        <dbReference type="Proteomes" id="UP000192917"/>
    </source>
</evidence>
<gene>
    <name evidence="1" type="ORF">SAMN05428998_105274</name>
</gene>
<protein>
    <submittedName>
        <fullName evidence="1">PAS domain-containing protein</fullName>
    </submittedName>
</protein>
<sequence>MTGTSAINIVGHELADPRLVLLYDYWASKCDGRPAPRRQDIDPLEIPRLLPILHLIAVEHDPLVFRHRLIGTDIVEKMGRDATGQPVGVGLYGPAAAEIVETLTTIVEEVRPYRRRARLDWHDRRWLTVESLELPLVDAGGRVSTILRGAAFGGTRPPQAERLRFEPFEP</sequence>
<dbReference type="EMBL" id="FWZX01000005">
    <property type="protein sequence ID" value="SMF14550.1"/>
    <property type="molecule type" value="Genomic_DNA"/>
</dbReference>